<feature type="compositionally biased region" description="Basic and acidic residues" evidence="2">
    <location>
        <begin position="831"/>
        <end position="877"/>
    </location>
</feature>
<evidence type="ECO:0000259" key="3">
    <source>
        <dbReference type="PROSITE" id="PS50102"/>
    </source>
</evidence>
<dbReference type="Proteomes" id="UP000261660">
    <property type="component" value="Unplaced"/>
</dbReference>
<dbReference type="STRING" id="56723.ENSLBEP00000023947"/>
<keyword evidence="5" id="KW-1185">Reference proteome</keyword>
<feature type="compositionally biased region" description="Basic and acidic residues" evidence="2">
    <location>
        <begin position="1369"/>
        <end position="1384"/>
    </location>
</feature>
<feature type="compositionally biased region" description="Basic and acidic residues" evidence="2">
    <location>
        <begin position="1064"/>
        <end position="1292"/>
    </location>
</feature>
<dbReference type="GO" id="GO:0008270">
    <property type="term" value="F:zinc ion binding"/>
    <property type="evidence" value="ECO:0007669"/>
    <property type="project" value="InterPro"/>
</dbReference>
<dbReference type="PROSITE" id="PS50102">
    <property type="entry name" value="RRM"/>
    <property type="match status" value="1"/>
</dbReference>
<feature type="compositionally biased region" description="Polar residues" evidence="2">
    <location>
        <begin position="334"/>
        <end position="352"/>
    </location>
</feature>
<dbReference type="SUPFAM" id="SSF54928">
    <property type="entry name" value="RNA-binding domain, RBD"/>
    <property type="match status" value="2"/>
</dbReference>
<keyword evidence="1" id="KW-0694">RNA-binding</keyword>
<feature type="compositionally biased region" description="Basic and acidic residues" evidence="2">
    <location>
        <begin position="1315"/>
        <end position="1334"/>
    </location>
</feature>
<feature type="compositionally biased region" description="Basic and acidic residues" evidence="2">
    <location>
        <begin position="897"/>
        <end position="912"/>
    </location>
</feature>
<name>A0A3Q3FV35_9LABR</name>
<feature type="region of interest" description="Disordered" evidence="2">
    <location>
        <begin position="101"/>
        <end position="145"/>
    </location>
</feature>
<dbReference type="PANTHER" id="PTHR15592">
    <property type="entry name" value="MATRIN 3/NUCLEAR PROTEIN 220-RELATED"/>
    <property type="match status" value="1"/>
</dbReference>
<evidence type="ECO:0000256" key="1">
    <source>
        <dbReference type="PROSITE-ProRule" id="PRU00176"/>
    </source>
</evidence>
<reference evidence="4" key="2">
    <citation type="submission" date="2025-09" db="UniProtKB">
        <authorList>
            <consortium name="Ensembl"/>
        </authorList>
    </citation>
    <scope>IDENTIFICATION</scope>
</reference>
<evidence type="ECO:0000313" key="5">
    <source>
        <dbReference type="Proteomes" id="UP000261660"/>
    </source>
</evidence>
<feature type="compositionally biased region" description="Acidic residues" evidence="2">
    <location>
        <begin position="913"/>
        <end position="927"/>
    </location>
</feature>
<feature type="compositionally biased region" description="Polar residues" evidence="2">
    <location>
        <begin position="214"/>
        <end position="224"/>
    </location>
</feature>
<dbReference type="Ensembl" id="ENSLBET00000025192.1">
    <property type="protein sequence ID" value="ENSLBEP00000023947.1"/>
    <property type="gene ID" value="ENSLBEG00000018361.1"/>
</dbReference>
<feature type="compositionally biased region" description="Acidic residues" evidence="2">
    <location>
        <begin position="769"/>
        <end position="815"/>
    </location>
</feature>
<feature type="region of interest" description="Disordered" evidence="2">
    <location>
        <begin position="1"/>
        <end position="52"/>
    </location>
</feature>
<dbReference type="GO" id="GO:0003723">
    <property type="term" value="F:RNA binding"/>
    <property type="evidence" value="ECO:0007669"/>
    <property type="project" value="UniProtKB-UniRule"/>
</dbReference>
<protein>
    <submittedName>
        <fullName evidence="4">Ankyrin repeat domain-containing protein 12-like</fullName>
    </submittedName>
</protein>
<reference evidence="4" key="1">
    <citation type="submission" date="2025-08" db="UniProtKB">
        <authorList>
            <consortium name="Ensembl"/>
        </authorList>
    </citation>
    <scope>IDENTIFICATION</scope>
</reference>
<dbReference type="SMART" id="SM00451">
    <property type="entry name" value="ZnF_U1"/>
    <property type="match status" value="2"/>
</dbReference>
<dbReference type="GeneTree" id="ENSGT00940000169511"/>
<feature type="region of interest" description="Disordered" evidence="2">
    <location>
        <begin position="175"/>
        <end position="352"/>
    </location>
</feature>
<proteinExistence type="predicted"/>
<accession>A0A3Q3FV35</accession>
<dbReference type="InterPro" id="IPR003604">
    <property type="entry name" value="Matrin/U1-like-C_Znf_C2H2"/>
</dbReference>
<evidence type="ECO:0000256" key="2">
    <source>
        <dbReference type="SAM" id="MobiDB-lite"/>
    </source>
</evidence>
<feature type="compositionally biased region" description="Basic and acidic residues" evidence="2">
    <location>
        <begin position="417"/>
        <end position="431"/>
    </location>
</feature>
<dbReference type="Gene3D" id="3.30.70.330">
    <property type="match status" value="3"/>
</dbReference>
<feature type="region of interest" description="Disordered" evidence="2">
    <location>
        <begin position="1051"/>
        <end position="1402"/>
    </location>
</feature>
<feature type="compositionally biased region" description="Low complexity" evidence="2">
    <location>
        <begin position="434"/>
        <end position="444"/>
    </location>
</feature>
<dbReference type="InterPro" id="IPR012677">
    <property type="entry name" value="Nucleotide-bd_a/b_plait_sf"/>
</dbReference>
<sequence length="1458" mass="165165">MSHNYPYRRPQPDSGLRSDPGSYVSSGRRHSSPDRQIYQAPQESYSYPSSSSRVAQWSRDGAVNILSSCGLEPDDLALLAEIPEDRLTVETLPQVLQQIKGKRGTVRQYAHNAPSSSSSSSSYPPSSTRRPIVKPTTSDWDRPPSQMLQYQVDQVKSSPPLPELDRWGNPITFSSVRAEQTPSSSSSTSSSYVVDFHHRPAPPDYGKNCRDTGPVSSQDYSNKSKSLEFIKPGREGRQVTSQDYHHRPAPLQFGRSDRDASPASSQDYYNRLRPPDFGKAGRDVQVFPQERPSFSSVGRDRTSRPFSQPGPADYRPPPLLEDSHLKPLWGGSGSETLPTKSSSQPSDVMPSKQNAMDFHGTTPSMYPHSCSLCAITVMSEKVWLKHINGPHHADGQLSLLQKFPNWDCRLETVGRVDNQPERWKDDRKPGEKPQTSNRNSNSSQQHKKKVSEKSKVVCVKFPAHSVDEKYLKKLAEPFGRIVKILIFPSLAFVELGSMDQAKDMVKFHGNYPPTVNRQQMEFTISHTFNFLQSSRVVSFTPPPTGEDGQSDLISIIKRFGSPLYTLFLPSKSFVEMKETSDAQKLVDYYSSNSLRINDDLIKVSFSGEYKSLMRVPSANRYEEETRGTRSSSKDKEEKKTERDRKRSSRDRDKSGTRNRSRSREKSDKERSGGTRSKSKEETSRTRSRSRDKSRGDRGTRTRSKSKEKDINEKKSESKEESSRERSSRSESDLRENSVKEETEAFVTTESSSDPDPFKDSNPETAENPQMEEEAQSSADESDIEGMEVIGEDGESLQDEEMETLDDADVEEEEEERDHKDEEQEAEETAEKDECPAERTDSLVEDQEKNEENHGEADDQEEEKKKEKSDHHEQQEEKQMEEEEQQNCLKEDEIEEENLLKQAEEAQSTREAEEMMETQPEEDESDFPVDLDSCITLDELEEDECDYLDEEVRHESESPASRVLYLKNVPLDFFSDVEFIRLVRGYGTAVHFFRIPGRHSGFIEMSSSSEAQRAIKGLKDKPVRVNGSRIYAMISSNYTRLSKGWTVGSLLDSEEENKSRSQGSRRSERLKKPADRDEPSRKSEGRKQSSKKTPEKESSSRKSEEKESRTTRKRSSEKESASKQNPEKVSRTSPENEPKEKESASKHSAKESHDNKSEENESASKHSAKESHDKKSEENESASKTDKKRVDKKSSSETDRSEKNYPEKTSEKSSRRTPERESSSRKSDEKESKTSKRKSSEKESKPRKSLEESSDKPTDEKSSERESKIEESGSERSSKRTPETESKEKKSTDSDSIQTPEKDSGSEMSQNKTIKRKGDRENDSVPEKKGKKNESEGESEELEIQETPEPGLKESGSPHPPGSTGNPAKLKCEQKPDADGLKDSEVNMESQSEPTGGAVELQKPTKPVGSEFVRPVVGYFCNLCQLIYADEDEAKQQHCSSLEHYRKYQEKTGKDPWAS</sequence>
<feature type="compositionally biased region" description="Acidic residues" evidence="2">
    <location>
        <begin position="1335"/>
        <end position="1345"/>
    </location>
</feature>
<dbReference type="InterPro" id="IPR035979">
    <property type="entry name" value="RBD_domain_sf"/>
</dbReference>
<feature type="region of interest" description="Disordered" evidence="2">
    <location>
        <begin position="617"/>
        <end position="927"/>
    </location>
</feature>
<dbReference type="SMART" id="SM00360">
    <property type="entry name" value="RRM"/>
    <property type="match status" value="2"/>
</dbReference>
<organism evidence="4 5">
    <name type="scientific">Labrus bergylta</name>
    <name type="common">ballan wrasse</name>
    <dbReference type="NCBI Taxonomy" id="56723"/>
    <lineage>
        <taxon>Eukaryota</taxon>
        <taxon>Metazoa</taxon>
        <taxon>Chordata</taxon>
        <taxon>Craniata</taxon>
        <taxon>Vertebrata</taxon>
        <taxon>Euteleostomi</taxon>
        <taxon>Actinopterygii</taxon>
        <taxon>Neopterygii</taxon>
        <taxon>Teleostei</taxon>
        <taxon>Neoteleostei</taxon>
        <taxon>Acanthomorphata</taxon>
        <taxon>Eupercaria</taxon>
        <taxon>Labriformes</taxon>
        <taxon>Labridae</taxon>
        <taxon>Labrus</taxon>
    </lineage>
</organism>
<evidence type="ECO:0000313" key="4">
    <source>
        <dbReference type="Ensembl" id="ENSLBEP00000023947.1"/>
    </source>
</evidence>
<feature type="compositionally biased region" description="Low complexity" evidence="2">
    <location>
        <begin position="114"/>
        <end position="127"/>
    </location>
</feature>
<feature type="compositionally biased region" description="Basic and acidic residues" evidence="2">
    <location>
        <begin position="225"/>
        <end position="237"/>
    </location>
</feature>
<feature type="domain" description="RRM" evidence="3">
    <location>
        <begin position="961"/>
        <end position="1036"/>
    </location>
</feature>
<dbReference type="InParanoid" id="A0A3Q3FV35"/>
<feature type="region of interest" description="Disordered" evidence="2">
    <location>
        <begin position="417"/>
        <end position="451"/>
    </location>
</feature>
<dbReference type="InterPro" id="IPR000504">
    <property type="entry name" value="RRM_dom"/>
</dbReference>
<feature type="compositionally biased region" description="Basic and acidic residues" evidence="2">
    <location>
        <begin position="620"/>
        <end position="742"/>
    </location>
</feature>
<feature type="compositionally biased region" description="Basic and acidic residues" evidence="2">
    <location>
        <begin position="273"/>
        <end position="282"/>
    </location>
</feature>